<reference evidence="1 2" key="1">
    <citation type="journal article" date="2012" name="J. Bacteriol.">
        <title>Draft Genome Sequence of Oceaniovalibus guishaninsula JLT2003T.</title>
        <authorList>
            <person name="Tang K."/>
            <person name="Liu K."/>
            <person name="Jiao N."/>
        </authorList>
    </citation>
    <scope>NUCLEOTIDE SEQUENCE [LARGE SCALE GENOMIC DNA]</scope>
    <source>
        <strain evidence="1 2">JLT2003</strain>
    </source>
</reference>
<dbReference type="eggNOG" id="COG0456">
    <property type="taxonomic scope" value="Bacteria"/>
</dbReference>
<dbReference type="Proteomes" id="UP000006765">
    <property type="component" value="Unassembled WGS sequence"/>
</dbReference>
<dbReference type="AlphaFoldDB" id="K2I9B8"/>
<proteinExistence type="predicted"/>
<name>K2I9B8_9RHOB</name>
<accession>K2I9B8</accession>
<dbReference type="STRING" id="1231392.OCGS_0187"/>
<keyword evidence="1" id="KW-0808">Transferase</keyword>
<dbReference type="InterPro" id="IPR016181">
    <property type="entry name" value="Acyl_CoA_acyltransferase"/>
</dbReference>
<sequence>MLEVAADNLAARTLYYNAGYVQAGRRRDYYRLPDGSAVDALILHRTLPHRIGGPDVMLTGRQTP</sequence>
<keyword evidence="2" id="KW-1185">Reference proteome</keyword>
<organism evidence="1 2">
    <name type="scientific">Oceaniovalibus guishaninsula JLT2003</name>
    <dbReference type="NCBI Taxonomy" id="1231392"/>
    <lineage>
        <taxon>Bacteria</taxon>
        <taxon>Pseudomonadati</taxon>
        <taxon>Pseudomonadota</taxon>
        <taxon>Alphaproteobacteria</taxon>
        <taxon>Rhodobacterales</taxon>
        <taxon>Roseobacteraceae</taxon>
        <taxon>Oceaniovalibus</taxon>
    </lineage>
</organism>
<dbReference type="Gene3D" id="3.40.630.30">
    <property type="match status" value="1"/>
</dbReference>
<protein>
    <submittedName>
        <fullName evidence="1">Putative ribosomal-protein-alanine acetyltransferase</fullName>
    </submittedName>
</protein>
<evidence type="ECO:0000313" key="1">
    <source>
        <dbReference type="EMBL" id="EKE45570.1"/>
    </source>
</evidence>
<dbReference type="GO" id="GO:0016740">
    <property type="term" value="F:transferase activity"/>
    <property type="evidence" value="ECO:0007669"/>
    <property type="project" value="UniProtKB-KW"/>
</dbReference>
<dbReference type="EMBL" id="AMGO01000006">
    <property type="protein sequence ID" value="EKE45570.1"/>
    <property type="molecule type" value="Genomic_DNA"/>
</dbReference>
<gene>
    <name evidence="1" type="ORF">OCGS_0187</name>
</gene>
<dbReference type="SUPFAM" id="SSF55729">
    <property type="entry name" value="Acyl-CoA N-acyltransferases (Nat)"/>
    <property type="match status" value="1"/>
</dbReference>
<evidence type="ECO:0000313" key="2">
    <source>
        <dbReference type="Proteomes" id="UP000006765"/>
    </source>
</evidence>
<comment type="caution">
    <text evidence="1">The sequence shown here is derived from an EMBL/GenBank/DDBJ whole genome shotgun (WGS) entry which is preliminary data.</text>
</comment>